<comment type="caution">
    <text evidence="2">The sequence shown here is derived from an EMBL/GenBank/DDBJ whole genome shotgun (WGS) entry which is preliminary data.</text>
</comment>
<keyword evidence="1" id="KW-0812">Transmembrane</keyword>
<keyword evidence="3" id="KW-1185">Reference proteome</keyword>
<evidence type="ECO:0000313" key="3">
    <source>
        <dbReference type="Proteomes" id="UP000003100"/>
    </source>
</evidence>
<dbReference type="EMBL" id="ACBZ01000196">
    <property type="protein sequence ID" value="EEG47438.1"/>
    <property type="molecule type" value="Genomic_DNA"/>
</dbReference>
<gene>
    <name evidence="2" type="ORF">RUMHYD_03690</name>
</gene>
<dbReference type="AlphaFoldDB" id="C0CS24"/>
<accession>C0CS24</accession>
<evidence type="ECO:0000313" key="2">
    <source>
        <dbReference type="EMBL" id="EEG47438.1"/>
    </source>
</evidence>
<dbReference type="HOGENOM" id="CLU_3132865_0_0_9"/>
<evidence type="ECO:0000256" key="1">
    <source>
        <dbReference type="SAM" id="Phobius"/>
    </source>
</evidence>
<reference evidence="2 3" key="1">
    <citation type="submission" date="2009-01" db="EMBL/GenBank/DDBJ databases">
        <authorList>
            <person name="Fulton L."/>
            <person name="Clifton S."/>
            <person name="Fulton B."/>
            <person name="Xu J."/>
            <person name="Minx P."/>
            <person name="Pepin K.H."/>
            <person name="Johnson M."/>
            <person name="Bhonagiri V."/>
            <person name="Nash W.E."/>
            <person name="Mardis E.R."/>
            <person name="Wilson R.K."/>
        </authorList>
    </citation>
    <scope>NUCLEOTIDE SEQUENCE [LARGE SCALE GENOMIC DNA]</scope>
    <source>
        <strain evidence="3">DSM 10507 / JCM 14656 / S5a33</strain>
    </source>
</reference>
<sequence length="49" mass="6219">MNCYHFYIYLPGQILAFLLSSKNTYRQRQNHKKYFEKIHNERRNYYEAK</sequence>
<keyword evidence="1" id="KW-1133">Transmembrane helix</keyword>
<reference evidence="2 3" key="2">
    <citation type="submission" date="2009-02" db="EMBL/GenBank/DDBJ databases">
        <title>Draft genome sequence of Blautia hydrogenotrophica DSM 10507 (Ruminococcus hydrogenotrophicus DSM 10507).</title>
        <authorList>
            <person name="Sudarsanam P."/>
            <person name="Ley R."/>
            <person name="Guruge J."/>
            <person name="Turnbaugh P.J."/>
            <person name="Mahowald M."/>
            <person name="Liep D."/>
            <person name="Gordon J."/>
        </authorList>
    </citation>
    <scope>NUCLEOTIDE SEQUENCE [LARGE SCALE GENOMIC DNA]</scope>
    <source>
        <strain evidence="3">DSM 10507 / JCM 14656 / S5a33</strain>
    </source>
</reference>
<proteinExistence type="predicted"/>
<feature type="transmembrane region" description="Helical" evidence="1">
    <location>
        <begin position="6"/>
        <end position="25"/>
    </location>
</feature>
<dbReference type="Proteomes" id="UP000003100">
    <property type="component" value="Unassembled WGS sequence"/>
</dbReference>
<name>C0CS24_BLAHS</name>
<organism evidence="2 3">
    <name type="scientific">Blautia hydrogenotrophica (strain DSM 10507 / JCM 14656 / S5a33)</name>
    <name type="common">Ruminococcus hydrogenotrophicus</name>
    <dbReference type="NCBI Taxonomy" id="476272"/>
    <lineage>
        <taxon>Bacteria</taxon>
        <taxon>Bacillati</taxon>
        <taxon>Bacillota</taxon>
        <taxon>Clostridia</taxon>
        <taxon>Lachnospirales</taxon>
        <taxon>Lachnospiraceae</taxon>
        <taxon>Blautia</taxon>
    </lineage>
</organism>
<keyword evidence="1" id="KW-0472">Membrane</keyword>
<protein>
    <submittedName>
        <fullName evidence="2">Uncharacterized protein</fullName>
    </submittedName>
</protein>
<dbReference type="PATRIC" id="fig|476272.21.peg.369"/>